<organism evidence="2 3">
    <name type="scientific">Podospora appendiculata</name>
    <dbReference type="NCBI Taxonomy" id="314037"/>
    <lineage>
        <taxon>Eukaryota</taxon>
        <taxon>Fungi</taxon>
        <taxon>Dikarya</taxon>
        <taxon>Ascomycota</taxon>
        <taxon>Pezizomycotina</taxon>
        <taxon>Sordariomycetes</taxon>
        <taxon>Sordariomycetidae</taxon>
        <taxon>Sordariales</taxon>
        <taxon>Podosporaceae</taxon>
        <taxon>Podospora</taxon>
    </lineage>
</organism>
<evidence type="ECO:0000313" key="3">
    <source>
        <dbReference type="Proteomes" id="UP001270362"/>
    </source>
</evidence>
<dbReference type="EMBL" id="JAULSO010000001">
    <property type="protein sequence ID" value="KAK3695772.1"/>
    <property type="molecule type" value="Genomic_DNA"/>
</dbReference>
<accession>A0AAE1CIH5</accession>
<feature type="transmembrane region" description="Helical" evidence="1">
    <location>
        <begin position="59"/>
        <end position="79"/>
    </location>
</feature>
<reference evidence="2" key="1">
    <citation type="journal article" date="2023" name="Mol. Phylogenet. Evol.">
        <title>Genome-scale phylogeny and comparative genomics of the fungal order Sordariales.</title>
        <authorList>
            <person name="Hensen N."/>
            <person name="Bonometti L."/>
            <person name="Westerberg I."/>
            <person name="Brannstrom I.O."/>
            <person name="Guillou S."/>
            <person name="Cros-Aarteil S."/>
            <person name="Calhoun S."/>
            <person name="Haridas S."/>
            <person name="Kuo A."/>
            <person name="Mondo S."/>
            <person name="Pangilinan J."/>
            <person name="Riley R."/>
            <person name="LaButti K."/>
            <person name="Andreopoulos B."/>
            <person name="Lipzen A."/>
            <person name="Chen C."/>
            <person name="Yan M."/>
            <person name="Daum C."/>
            <person name="Ng V."/>
            <person name="Clum A."/>
            <person name="Steindorff A."/>
            <person name="Ohm R.A."/>
            <person name="Martin F."/>
            <person name="Silar P."/>
            <person name="Natvig D.O."/>
            <person name="Lalanne C."/>
            <person name="Gautier V."/>
            <person name="Ament-Velasquez S.L."/>
            <person name="Kruys A."/>
            <person name="Hutchinson M.I."/>
            <person name="Powell A.J."/>
            <person name="Barry K."/>
            <person name="Miller A.N."/>
            <person name="Grigoriev I.V."/>
            <person name="Debuchy R."/>
            <person name="Gladieux P."/>
            <person name="Hiltunen Thoren M."/>
            <person name="Johannesson H."/>
        </authorList>
    </citation>
    <scope>NUCLEOTIDE SEQUENCE</scope>
    <source>
        <strain evidence="2">CBS 314.62</strain>
    </source>
</reference>
<evidence type="ECO:0000313" key="2">
    <source>
        <dbReference type="EMBL" id="KAK3695772.1"/>
    </source>
</evidence>
<protein>
    <submittedName>
        <fullName evidence="2">Uncharacterized protein</fullName>
    </submittedName>
</protein>
<keyword evidence="1" id="KW-0812">Transmembrane</keyword>
<name>A0AAE1CIH5_9PEZI</name>
<comment type="caution">
    <text evidence="2">The sequence shown here is derived from an EMBL/GenBank/DDBJ whole genome shotgun (WGS) entry which is preliminary data.</text>
</comment>
<reference evidence="2" key="2">
    <citation type="submission" date="2023-06" db="EMBL/GenBank/DDBJ databases">
        <authorList>
            <consortium name="Lawrence Berkeley National Laboratory"/>
            <person name="Haridas S."/>
            <person name="Hensen N."/>
            <person name="Bonometti L."/>
            <person name="Westerberg I."/>
            <person name="Brannstrom I.O."/>
            <person name="Guillou S."/>
            <person name="Cros-Aarteil S."/>
            <person name="Calhoun S."/>
            <person name="Kuo A."/>
            <person name="Mondo S."/>
            <person name="Pangilinan J."/>
            <person name="Riley R."/>
            <person name="Labutti K."/>
            <person name="Andreopoulos B."/>
            <person name="Lipzen A."/>
            <person name="Chen C."/>
            <person name="Yanf M."/>
            <person name="Daum C."/>
            <person name="Ng V."/>
            <person name="Clum A."/>
            <person name="Steindorff A."/>
            <person name="Ohm R."/>
            <person name="Martin F."/>
            <person name="Silar P."/>
            <person name="Natvig D."/>
            <person name="Lalanne C."/>
            <person name="Gautier V."/>
            <person name="Ament-Velasquez S.L."/>
            <person name="Kruys A."/>
            <person name="Hutchinson M.I."/>
            <person name="Powell A.J."/>
            <person name="Barry K."/>
            <person name="Miller A.N."/>
            <person name="Grigoriev I.V."/>
            <person name="Debuchy R."/>
            <person name="Gladieux P."/>
            <person name="Thoren M.H."/>
            <person name="Johannesson H."/>
        </authorList>
    </citation>
    <scope>NUCLEOTIDE SEQUENCE</scope>
    <source>
        <strain evidence="2">CBS 314.62</strain>
    </source>
</reference>
<keyword evidence="3" id="KW-1185">Reference proteome</keyword>
<keyword evidence="1" id="KW-0472">Membrane</keyword>
<keyword evidence="1" id="KW-1133">Transmembrane helix</keyword>
<proteinExistence type="predicted"/>
<dbReference type="Proteomes" id="UP001270362">
    <property type="component" value="Unassembled WGS sequence"/>
</dbReference>
<sequence length="223" mass="25036">MANNKRLYIEVVPFITGSLLAFVMDAAARTWTAARAAGKKAISRPPKFILSFTPKLENWQFWAALITLLGFAFTVISTWTSLEATRYAEWTAKKDFLQLCNDETTRTLSQECGRAANFSLPAPPGFSPARRDAFLFPGAIMGDNIEEDTTCDPRTISRDIAKPSLTSTSTVRIILMYLLIWLGVPSGLAKSRWSQWDETEDAEISSQFKASHVRNHGPRWVQR</sequence>
<dbReference type="AlphaFoldDB" id="A0AAE1CIH5"/>
<gene>
    <name evidence="2" type="ORF">B0T22DRAFT_438722</name>
</gene>
<evidence type="ECO:0000256" key="1">
    <source>
        <dbReference type="SAM" id="Phobius"/>
    </source>
</evidence>